<name>A0A915J883_ROMCU</name>
<dbReference type="AlphaFoldDB" id="A0A915J883"/>
<keyword evidence="1" id="KW-1185">Reference proteome</keyword>
<reference evidence="2" key="1">
    <citation type="submission" date="2022-11" db="UniProtKB">
        <authorList>
            <consortium name="WormBaseParasite"/>
        </authorList>
    </citation>
    <scope>IDENTIFICATION</scope>
</reference>
<dbReference type="WBParaSite" id="nRc.2.0.1.t21958-RA">
    <property type="protein sequence ID" value="nRc.2.0.1.t21958-RA"/>
    <property type="gene ID" value="nRc.2.0.1.g21958"/>
</dbReference>
<evidence type="ECO:0000313" key="2">
    <source>
        <dbReference type="WBParaSite" id="nRc.2.0.1.t21958-RA"/>
    </source>
</evidence>
<protein>
    <submittedName>
        <fullName evidence="2">Uncharacterized protein</fullName>
    </submittedName>
</protein>
<sequence>MNPRHDENMVALKSEVHYENSVQQLSYLALKSVLSKGKCRKKTVLRIGKKLCARVSISSHSNDGEH</sequence>
<proteinExistence type="predicted"/>
<organism evidence="1 2">
    <name type="scientific">Romanomermis culicivorax</name>
    <name type="common">Nematode worm</name>
    <dbReference type="NCBI Taxonomy" id="13658"/>
    <lineage>
        <taxon>Eukaryota</taxon>
        <taxon>Metazoa</taxon>
        <taxon>Ecdysozoa</taxon>
        <taxon>Nematoda</taxon>
        <taxon>Enoplea</taxon>
        <taxon>Dorylaimia</taxon>
        <taxon>Mermithida</taxon>
        <taxon>Mermithoidea</taxon>
        <taxon>Mermithidae</taxon>
        <taxon>Romanomermis</taxon>
    </lineage>
</organism>
<accession>A0A915J883</accession>
<evidence type="ECO:0000313" key="1">
    <source>
        <dbReference type="Proteomes" id="UP000887565"/>
    </source>
</evidence>
<dbReference type="Proteomes" id="UP000887565">
    <property type="component" value="Unplaced"/>
</dbReference>